<feature type="domain" description="Amine oxidase" evidence="2">
    <location>
        <begin position="17"/>
        <end position="385"/>
    </location>
</feature>
<organism evidence="3 4">
    <name type="scientific">Streptomyces kebangsaanensis</name>
    <dbReference type="NCBI Taxonomy" id="864058"/>
    <lineage>
        <taxon>Bacteria</taxon>
        <taxon>Bacillati</taxon>
        <taxon>Actinomycetota</taxon>
        <taxon>Actinomycetes</taxon>
        <taxon>Kitasatosporales</taxon>
        <taxon>Streptomycetaceae</taxon>
        <taxon>Streptomyces</taxon>
    </lineage>
</organism>
<dbReference type="InterPro" id="IPR036188">
    <property type="entry name" value="FAD/NAD-bd_sf"/>
</dbReference>
<dbReference type="PRINTS" id="PR00419">
    <property type="entry name" value="ADXRDTASE"/>
</dbReference>
<feature type="region of interest" description="Disordered" evidence="1">
    <location>
        <begin position="472"/>
        <end position="500"/>
    </location>
</feature>
<dbReference type="RefSeq" id="WP_388345375.1">
    <property type="nucleotide sequence ID" value="NZ_JBIAFJ010000005.1"/>
</dbReference>
<dbReference type="NCBIfam" id="NF005547">
    <property type="entry name" value="PRK07208.1-3"/>
    <property type="match status" value="1"/>
</dbReference>
<reference evidence="3 4" key="1">
    <citation type="submission" date="2024-10" db="EMBL/GenBank/DDBJ databases">
        <title>The Natural Products Discovery Center: Release of the First 8490 Sequenced Strains for Exploring Actinobacteria Biosynthetic Diversity.</title>
        <authorList>
            <person name="Kalkreuter E."/>
            <person name="Kautsar S.A."/>
            <person name="Yang D."/>
            <person name="Bader C.D."/>
            <person name="Teijaro C.N."/>
            <person name="Fluegel L."/>
            <person name="Davis C.M."/>
            <person name="Simpson J.R."/>
            <person name="Lauterbach L."/>
            <person name="Steele A.D."/>
            <person name="Gui C."/>
            <person name="Meng S."/>
            <person name="Li G."/>
            <person name="Viehrig K."/>
            <person name="Ye F."/>
            <person name="Su P."/>
            <person name="Kiefer A.F."/>
            <person name="Nichols A."/>
            <person name="Cepeda A.J."/>
            <person name="Yan W."/>
            <person name="Fan B."/>
            <person name="Jiang Y."/>
            <person name="Adhikari A."/>
            <person name="Zheng C.-J."/>
            <person name="Schuster L."/>
            <person name="Cowan T.M."/>
            <person name="Smanski M.J."/>
            <person name="Chevrette M.G."/>
            <person name="De Carvalho L.P.S."/>
            <person name="Shen B."/>
        </authorList>
    </citation>
    <scope>NUCLEOTIDE SEQUENCE [LARGE SCALE GENOMIC DNA]</scope>
    <source>
        <strain evidence="3 4">NPDC007147</strain>
    </source>
</reference>
<dbReference type="PANTHER" id="PTHR21197:SF0">
    <property type="entry name" value="UDP-GALACTOPYRANOSE MUTASE"/>
    <property type="match status" value="1"/>
</dbReference>
<dbReference type="InterPro" id="IPR002937">
    <property type="entry name" value="Amino_oxidase"/>
</dbReference>
<dbReference type="EMBL" id="JBIAFJ010000005">
    <property type="protein sequence ID" value="MFE9169814.1"/>
    <property type="molecule type" value="Genomic_DNA"/>
</dbReference>
<keyword evidence="4" id="KW-1185">Reference proteome</keyword>
<accession>A0ABW6KPI4</accession>
<sequence length="500" mass="55596">MSPSSASQVTVIGAGPAGLTAALLAARSGRPVTVLEATGHVGGLARTVERDGWRFDLGGHRFFTKVPEVRRLWREILPGEDFLRRPRLSRILYRGRLFDYPLKPLNALRRLGVAEAVLCMLSYVAVRVRPPRDQSNFEGWVSARFGRRLYRIFFKTYTEKVWGAPATSIQADWAAQRIKDLSLSKAVTQALRPGRTGTRITTLIDEFEYPRLGPGMMWERARELAERAGARVLLDSPVVRVERAGDQAAAVMVERAEGTVRHPCEQLISSMPLPELVLAMNPPPPPRVVQAARQLSYRDFLTVALVVPVEAGFPDNWIYVHTPGVRVGRVQNFGSWSPHLVKDGCTCLGMEYFVNEGDELWSLPDDELVGLARRELAAIGLIPDDRVRDGYVVRVPKAYPVYDRGYQERVAVLRDWLARHARNVQAVGRNGMHKYNNQDHSMLTAMLAVENLDGADHDLWAVNVEADYHEEGTTARHGTGRGAPSLSSGPPTRSAGDRSA</sequence>
<dbReference type="PANTHER" id="PTHR21197">
    <property type="entry name" value="UDP-GALACTOPYRANOSE MUTASE"/>
    <property type="match status" value="1"/>
</dbReference>
<protein>
    <submittedName>
        <fullName evidence="3">NAD(P)/FAD-dependent oxidoreductase</fullName>
    </submittedName>
</protein>
<dbReference type="Pfam" id="PF01593">
    <property type="entry name" value="Amino_oxidase"/>
    <property type="match status" value="1"/>
</dbReference>
<name>A0ABW6KPI4_9ACTN</name>
<proteinExistence type="predicted"/>
<dbReference type="NCBIfam" id="NF005545">
    <property type="entry name" value="PRK07208.1-1"/>
    <property type="match status" value="1"/>
</dbReference>
<gene>
    <name evidence="3" type="ORF">ACFYNZ_09855</name>
</gene>
<dbReference type="Gene3D" id="3.50.50.60">
    <property type="entry name" value="FAD/NAD(P)-binding domain"/>
    <property type="match status" value="1"/>
</dbReference>
<evidence type="ECO:0000256" key="1">
    <source>
        <dbReference type="SAM" id="MobiDB-lite"/>
    </source>
</evidence>
<dbReference type="NCBIfam" id="NF005548">
    <property type="entry name" value="PRK07208.1-4"/>
    <property type="match status" value="1"/>
</dbReference>
<evidence type="ECO:0000259" key="2">
    <source>
        <dbReference type="Pfam" id="PF01593"/>
    </source>
</evidence>
<comment type="caution">
    <text evidence="3">The sequence shown here is derived from an EMBL/GenBank/DDBJ whole genome shotgun (WGS) entry which is preliminary data.</text>
</comment>
<evidence type="ECO:0000313" key="4">
    <source>
        <dbReference type="Proteomes" id="UP001601197"/>
    </source>
</evidence>
<dbReference type="Proteomes" id="UP001601197">
    <property type="component" value="Unassembled WGS sequence"/>
</dbReference>
<dbReference type="SUPFAM" id="SSF51971">
    <property type="entry name" value="Nucleotide-binding domain"/>
    <property type="match status" value="1"/>
</dbReference>
<evidence type="ECO:0000313" key="3">
    <source>
        <dbReference type="EMBL" id="MFE9169814.1"/>
    </source>
</evidence>